<organism evidence="2 3">
    <name type="scientific">Bacillus safensis</name>
    <dbReference type="NCBI Taxonomy" id="561879"/>
    <lineage>
        <taxon>Bacteria</taxon>
        <taxon>Bacillati</taxon>
        <taxon>Bacillota</taxon>
        <taxon>Bacilli</taxon>
        <taxon>Bacillales</taxon>
        <taxon>Bacillaceae</taxon>
        <taxon>Bacillus</taxon>
    </lineage>
</organism>
<dbReference type="InterPro" id="IPR024534">
    <property type="entry name" value="JetD_C"/>
</dbReference>
<accession>A0A1L6ZHJ8</accession>
<gene>
    <name evidence="2" type="ORF">BSA145_08810</name>
</gene>
<evidence type="ECO:0000313" key="3">
    <source>
        <dbReference type="Proteomes" id="UP000185426"/>
    </source>
</evidence>
<evidence type="ECO:0000313" key="2">
    <source>
        <dbReference type="EMBL" id="APT45986.1"/>
    </source>
</evidence>
<protein>
    <recommendedName>
        <fullName evidence="1">Wadjet protein JetD C-terminal domain-containing protein</fullName>
    </recommendedName>
</protein>
<dbReference type="RefSeq" id="WP_075622211.1">
    <property type="nucleotide sequence ID" value="NZ_CP015607.1"/>
</dbReference>
<dbReference type="AlphaFoldDB" id="A0A1L6ZHJ8"/>
<evidence type="ECO:0000259" key="1">
    <source>
        <dbReference type="Pfam" id="PF09983"/>
    </source>
</evidence>
<sequence>MRYASYVLQELVNKYNSSKLRKGEAKINRKIKLPFTPENMPSYFIDGLQNKRDIINNEMIHLEKLDLIEINWIELNYLIKDIIINIRKIEDVHEFLGIKTLSDIINDRLHQINSLEKIVSNGWIKRAIKEMKNKLYEKELPSLLKNDFEFTLLMKTFIGIENKADEILPERLFSKRFLGNSKLFENNVRSKLITQYKKFGIESSFLTTDFEADDLLQEIGIVKSVEEIQVWGDLQYGLNERVMDFKDFCYGTTLNSDTIRNGDIVSIESTQMLIIENKTVFREYIKNKNVRQVFDWVNNNRIANFKFFFWGDIDLGGFRIFSHLKFTIPDLVPFQMDSETFLKYIDYAEKAEEGYLKKVEKLLLKEHFSEFHPVIKLIIKTKKRLEQEALLL</sequence>
<reference evidence="2 3" key="1">
    <citation type="submission" date="2016-05" db="EMBL/GenBank/DDBJ databases">
        <title>Complete Genome and Methylome Analysis of Psychrotrophic Bacterial Isolates from Antarctic Lake Untersee.</title>
        <authorList>
            <person name="Fomenkov A."/>
            <person name="Akimov V.N."/>
            <person name="Vasilyeva L.V."/>
            <person name="Andersen D."/>
            <person name="Vincze T."/>
            <person name="Roberts R.J."/>
        </authorList>
    </citation>
    <scope>NUCLEOTIDE SEQUENCE [LARGE SCALE GENOMIC DNA]</scope>
    <source>
        <strain evidence="2 3">U14-5</strain>
    </source>
</reference>
<feature type="domain" description="Wadjet protein JetD C-terminal" evidence="1">
    <location>
        <begin position="258"/>
        <end position="390"/>
    </location>
</feature>
<name>A0A1L6ZHJ8_BACIA</name>
<proteinExistence type="predicted"/>
<dbReference type="EMBL" id="CP015607">
    <property type="protein sequence ID" value="APT45986.1"/>
    <property type="molecule type" value="Genomic_DNA"/>
</dbReference>
<dbReference type="Pfam" id="PF09983">
    <property type="entry name" value="JetD_C"/>
    <property type="match status" value="1"/>
</dbReference>
<dbReference type="Proteomes" id="UP000185426">
    <property type="component" value="Chromosome"/>
</dbReference>